<dbReference type="AlphaFoldDB" id="A0A1H5S4I9"/>
<sequence length="161" mass="18385">MVNEELSAKSLHFMVEKGVKPTARLLLNVLKAYLRHRHDKKYFGKEKVKTGKMPVKKLIKQGKGAQKIELDGEDIHLFNRLARKYGVDYAVVKDKEAGTYKIFFKAQDADAISDLVADYTKRTLGKEKGAKESVLGKLKKLKEKVASIPRKVVEKRKEQTR</sequence>
<dbReference type="EMBL" id="FNUL01000002">
    <property type="protein sequence ID" value="SEF45536.1"/>
    <property type="molecule type" value="Genomic_DNA"/>
</dbReference>
<proteinExistence type="predicted"/>
<dbReference type="RefSeq" id="WP_103952162.1">
    <property type="nucleotide sequence ID" value="NZ_FNUL01000002.1"/>
</dbReference>
<evidence type="ECO:0000313" key="2">
    <source>
        <dbReference type="Proteomes" id="UP000236726"/>
    </source>
</evidence>
<gene>
    <name evidence="1" type="ORF">SAMN05216537_10264</name>
</gene>
<dbReference type="Proteomes" id="UP000236726">
    <property type="component" value="Unassembled WGS sequence"/>
</dbReference>
<name>A0A1H5S4I9_9FIRM</name>
<dbReference type="InterPro" id="IPR024234">
    <property type="entry name" value="DUF3801"/>
</dbReference>
<evidence type="ECO:0000313" key="1">
    <source>
        <dbReference type="EMBL" id="SEF45536.1"/>
    </source>
</evidence>
<protein>
    <recommendedName>
        <fullName evidence="3">PcfB family protein</fullName>
    </recommendedName>
</protein>
<evidence type="ECO:0008006" key="3">
    <source>
        <dbReference type="Google" id="ProtNLM"/>
    </source>
</evidence>
<organism evidence="1 2">
    <name type="scientific">Lachnospira multipara</name>
    <dbReference type="NCBI Taxonomy" id="28051"/>
    <lineage>
        <taxon>Bacteria</taxon>
        <taxon>Bacillati</taxon>
        <taxon>Bacillota</taxon>
        <taxon>Clostridia</taxon>
        <taxon>Lachnospirales</taxon>
        <taxon>Lachnospiraceae</taxon>
        <taxon>Lachnospira</taxon>
    </lineage>
</organism>
<reference evidence="1 2" key="1">
    <citation type="submission" date="2016-10" db="EMBL/GenBank/DDBJ databases">
        <authorList>
            <person name="de Groot N.N."/>
        </authorList>
    </citation>
    <scope>NUCLEOTIDE SEQUENCE [LARGE SCALE GENOMIC DNA]</scope>
    <source>
        <strain evidence="1 2">D15d</strain>
    </source>
</reference>
<accession>A0A1H5S4I9</accession>
<keyword evidence="2" id="KW-1185">Reference proteome</keyword>
<dbReference type="Pfam" id="PF12687">
    <property type="entry name" value="DUF3801"/>
    <property type="match status" value="1"/>
</dbReference>